<dbReference type="EMBL" id="LT635756">
    <property type="protein sequence ID" value="SGZ46750.1"/>
    <property type="molecule type" value="Genomic_DNA"/>
</dbReference>
<keyword evidence="6 13" id="KW-0378">Hydrolase</keyword>
<dbReference type="Proteomes" id="UP000182334">
    <property type="component" value="Chromosome I"/>
</dbReference>
<keyword evidence="7 12" id="KW-0862">Zinc</keyword>
<protein>
    <recommendedName>
        <fullName evidence="4 13">Cytidine deaminase</fullName>
        <ecNumber evidence="4 13">3.5.4.5</ecNumber>
    </recommendedName>
    <alternativeName>
        <fullName evidence="8 13">Cytidine aminohydrolase</fullName>
    </alternativeName>
</protein>
<evidence type="ECO:0000256" key="2">
    <source>
        <dbReference type="ARBA" id="ARBA00003949"/>
    </source>
</evidence>
<dbReference type="InterPro" id="IPR016193">
    <property type="entry name" value="Cytidine_deaminase-like"/>
</dbReference>
<dbReference type="OrthoDB" id="414540at2759"/>
<dbReference type="AlphaFoldDB" id="A0A1L0D528"/>
<evidence type="ECO:0000256" key="7">
    <source>
        <dbReference type="ARBA" id="ARBA00022833"/>
    </source>
</evidence>
<proteinExistence type="inferred from homology"/>
<evidence type="ECO:0000256" key="12">
    <source>
        <dbReference type="PIRSR" id="PIRSR606262-3"/>
    </source>
</evidence>
<evidence type="ECO:0000256" key="4">
    <source>
        <dbReference type="ARBA" id="ARBA00012783"/>
    </source>
</evidence>
<dbReference type="GO" id="GO:0072527">
    <property type="term" value="P:pyrimidine-containing compound metabolic process"/>
    <property type="evidence" value="ECO:0007669"/>
    <property type="project" value="UniProtKB-ARBA"/>
</dbReference>
<reference evidence="15 16" key="1">
    <citation type="submission" date="2016-10" db="EMBL/GenBank/DDBJ databases">
        <authorList>
            <person name="de Groot N.N."/>
        </authorList>
    </citation>
    <scope>NUCLEOTIDE SEQUENCE [LARGE SCALE GENOMIC DNA]</scope>
    <source>
        <strain evidence="15 16">CBS 141442</strain>
    </source>
</reference>
<dbReference type="PROSITE" id="PS51747">
    <property type="entry name" value="CYT_DCMP_DEAMINASES_2"/>
    <property type="match status" value="1"/>
</dbReference>
<evidence type="ECO:0000256" key="8">
    <source>
        <dbReference type="ARBA" id="ARBA00032005"/>
    </source>
</evidence>
<sequence length="139" mass="15011">MSELTEAQISLLKDEALRARESSYSPYSKFRVGAAVLTVDGHVITGANVENALYGGAICAERTAIVRSVALGHRKFQAIAISSDQEAPISPCGICRQVIREFFDLGAPVYMYSSSGDKCIVRTLEELLPLSFGPENLGQ</sequence>
<gene>
    <name evidence="15" type="ORF">SAMEA4029010_CIC11G00000002825</name>
</gene>
<evidence type="ECO:0000259" key="14">
    <source>
        <dbReference type="PROSITE" id="PS51747"/>
    </source>
</evidence>
<dbReference type="GO" id="GO:0055086">
    <property type="term" value="P:nucleobase-containing small molecule metabolic process"/>
    <property type="evidence" value="ECO:0007669"/>
    <property type="project" value="UniProtKB-ARBA"/>
</dbReference>
<evidence type="ECO:0000256" key="11">
    <source>
        <dbReference type="PIRSR" id="PIRSR606262-2"/>
    </source>
</evidence>
<keyword evidence="16" id="KW-1185">Reference proteome</keyword>
<evidence type="ECO:0000256" key="5">
    <source>
        <dbReference type="ARBA" id="ARBA00022723"/>
    </source>
</evidence>
<dbReference type="PANTHER" id="PTHR11644">
    <property type="entry name" value="CYTIDINE DEAMINASE"/>
    <property type="match status" value="1"/>
</dbReference>
<dbReference type="InterPro" id="IPR002125">
    <property type="entry name" value="CMP_dCMP_dom"/>
</dbReference>
<dbReference type="PROSITE" id="PS00903">
    <property type="entry name" value="CYT_DCMP_DEAMINASES_1"/>
    <property type="match status" value="1"/>
</dbReference>
<evidence type="ECO:0000256" key="9">
    <source>
        <dbReference type="ARBA" id="ARBA00049558"/>
    </source>
</evidence>
<dbReference type="FunFam" id="3.40.140.10:FF:000008">
    <property type="entry name" value="Cytidine deaminase"/>
    <property type="match status" value="1"/>
</dbReference>
<comment type="similarity">
    <text evidence="3 13">Belongs to the cytidine and deoxycytidylate deaminase family.</text>
</comment>
<dbReference type="PANTHER" id="PTHR11644:SF2">
    <property type="entry name" value="CYTIDINE DEAMINASE"/>
    <property type="match status" value="1"/>
</dbReference>
<comment type="function">
    <text evidence="2 13">This enzyme scavenges exogenous and endogenous cytidine and 2'-deoxycytidine for UMP synthesis.</text>
</comment>
<dbReference type="GO" id="GO:0042802">
    <property type="term" value="F:identical protein binding"/>
    <property type="evidence" value="ECO:0007669"/>
    <property type="project" value="UniProtKB-ARBA"/>
</dbReference>
<feature type="binding site" evidence="12">
    <location>
        <position position="95"/>
    </location>
    <ligand>
        <name>Zn(2+)</name>
        <dbReference type="ChEBI" id="CHEBI:29105"/>
        <note>catalytic</note>
    </ligand>
</feature>
<dbReference type="GO" id="GO:0008270">
    <property type="term" value="F:zinc ion binding"/>
    <property type="evidence" value="ECO:0007669"/>
    <property type="project" value="UniProtKB-UniRule"/>
</dbReference>
<evidence type="ECO:0000256" key="10">
    <source>
        <dbReference type="PIRSR" id="PIRSR606262-1"/>
    </source>
</evidence>
<dbReference type="SUPFAM" id="SSF53927">
    <property type="entry name" value="Cytidine deaminase-like"/>
    <property type="match status" value="1"/>
</dbReference>
<feature type="active site" description="Proton donor" evidence="10">
    <location>
        <position position="61"/>
    </location>
</feature>
<dbReference type="InterPro" id="IPR006262">
    <property type="entry name" value="Cyt_deam_tetra"/>
</dbReference>
<evidence type="ECO:0000256" key="3">
    <source>
        <dbReference type="ARBA" id="ARBA00006576"/>
    </source>
</evidence>
<dbReference type="InterPro" id="IPR016192">
    <property type="entry name" value="APOBEC/CMP_deaminase_Zn-bd"/>
</dbReference>
<feature type="domain" description="CMP/dCMP-type deaminase" evidence="14">
    <location>
        <begin position="7"/>
        <end position="135"/>
    </location>
</feature>
<dbReference type="InterPro" id="IPR050202">
    <property type="entry name" value="Cyt/Deoxycyt_deaminase"/>
</dbReference>
<keyword evidence="5 12" id="KW-0479">Metal-binding</keyword>
<dbReference type="NCBIfam" id="TIGR01354">
    <property type="entry name" value="cyt_deam_tetra"/>
    <property type="match status" value="1"/>
</dbReference>
<comment type="cofactor">
    <cofactor evidence="1 12 13">
        <name>Zn(2+)</name>
        <dbReference type="ChEBI" id="CHEBI:29105"/>
    </cofactor>
</comment>
<dbReference type="Pfam" id="PF00383">
    <property type="entry name" value="dCMP_cyt_deam_1"/>
    <property type="match status" value="1"/>
</dbReference>
<dbReference type="EC" id="3.5.4.5" evidence="4 13"/>
<feature type="binding site" evidence="12">
    <location>
        <position position="59"/>
    </location>
    <ligand>
        <name>Zn(2+)</name>
        <dbReference type="ChEBI" id="CHEBI:29105"/>
        <note>catalytic</note>
    </ligand>
</feature>
<evidence type="ECO:0000256" key="1">
    <source>
        <dbReference type="ARBA" id="ARBA00001947"/>
    </source>
</evidence>
<accession>A0A1L0D528</accession>
<organism evidence="15 16">
    <name type="scientific">Sungouiella intermedia</name>
    <dbReference type="NCBI Taxonomy" id="45354"/>
    <lineage>
        <taxon>Eukaryota</taxon>
        <taxon>Fungi</taxon>
        <taxon>Dikarya</taxon>
        <taxon>Ascomycota</taxon>
        <taxon>Saccharomycotina</taxon>
        <taxon>Pichiomycetes</taxon>
        <taxon>Metschnikowiaceae</taxon>
        <taxon>Sungouiella</taxon>
    </lineage>
</organism>
<name>A0A1L0D528_9ASCO</name>
<dbReference type="STRING" id="45354.A0A1L0D528"/>
<evidence type="ECO:0000313" key="16">
    <source>
        <dbReference type="Proteomes" id="UP000182334"/>
    </source>
</evidence>
<feature type="binding site" evidence="12">
    <location>
        <position position="92"/>
    </location>
    <ligand>
        <name>Zn(2+)</name>
        <dbReference type="ChEBI" id="CHEBI:29105"/>
        <note>catalytic</note>
    </ligand>
</feature>
<evidence type="ECO:0000256" key="13">
    <source>
        <dbReference type="RuleBase" id="RU364006"/>
    </source>
</evidence>
<evidence type="ECO:0000256" key="6">
    <source>
        <dbReference type="ARBA" id="ARBA00022801"/>
    </source>
</evidence>
<evidence type="ECO:0000313" key="15">
    <source>
        <dbReference type="EMBL" id="SGZ46750.1"/>
    </source>
</evidence>
<dbReference type="GO" id="GO:0004126">
    <property type="term" value="F:cytidine deaminase activity"/>
    <property type="evidence" value="ECO:0007669"/>
    <property type="project" value="UniProtKB-UniRule"/>
</dbReference>
<dbReference type="NCBIfam" id="NF004064">
    <property type="entry name" value="PRK05578.1"/>
    <property type="match status" value="1"/>
</dbReference>
<feature type="binding site" evidence="11">
    <location>
        <begin position="48"/>
        <end position="54"/>
    </location>
    <ligand>
        <name>substrate</name>
    </ligand>
</feature>
<dbReference type="CDD" id="cd01283">
    <property type="entry name" value="cytidine_deaminase"/>
    <property type="match status" value="1"/>
</dbReference>
<comment type="catalytic activity">
    <reaction evidence="13">
        <text>2'-deoxycytidine + H2O + H(+) = 2'-deoxyuridine + NH4(+)</text>
        <dbReference type="Rhea" id="RHEA:13433"/>
        <dbReference type="ChEBI" id="CHEBI:15377"/>
        <dbReference type="ChEBI" id="CHEBI:15378"/>
        <dbReference type="ChEBI" id="CHEBI:15698"/>
        <dbReference type="ChEBI" id="CHEBI:16450"/>
        <dbReference type="ChEBI" id="CHEBI:28938"/>
        <dbReference type="EC" id="3.5.4.5"/>
    </reaction>
</comment>
<dbReference type="Gene3D" id="3.40.140.10">
    <property type="entry name" value="Cytidine Deaminase, domain 2"/>
    <property type="match status" value="1"/>
</dbReference>
<comment type="catalytic activity">
    <reaction evidence="9 13">
        <text>cytidine + H2O + H(+) = uridine + NH4(+)</text>
        <dbReference type="Rhea" id="RHEA:16069"/>
        <dbReference type="ChEBI" id="CHEBI:15377"/>
        <dbReference type="ChEBI" id="CHEBI:15378"/>
        <dbReference type="ChEBI" id="CHEBI:16704"/>
        <dbReference type="ChEBI" id="CHEBI:17562"/>
        <dbReference type="ChEBI" id="CHEBI:28938"/>
        <dbReference type="EC" id="3.5.4.5"/>
    </reaction>
</comment>
<dbReference type="GO" id="GO:0005829">
    <property type="term" value="C:cytosol"/>
    <property type="evidence" value="ECO:0007669"/>
    <property type="project" value="TreeGrafter"/>
</dbReference>